<dbReference type="Gene3D" id="1.10.8.10">
    <property type="entry name" value="DNA helicase RuvA subunit, C-terminal domain"/>
    <property type="match status" value="1"/>
</dbReference>
<keyword evidence="2" id="KW-0963">Cytoplasm</keyword>
<feature type="compositionally biased region" description="Basic and acidic residues" evidence="4">
    <location>
        <begin position="134"/>
        <end position="157"/>
    </location>
</feature>
<dbReference type="Pfam" id="PF22562">
    <property type="entry name" value="UBA_7"/>
    <property type="match status" value="1"/>
</dbReference>
<dbReference type="PROSITE" id="PS50033">
    <property type="entry name" value="UBX"/>
    <property type="match status" value="1"/>
</dbReference>
<dbReference type="PANTHER" id="PTHR46340:SF1">
    <property type="entry name" value="UBX DOMAIN-CONTAINING PROTEIN 1"/>
    <property type="match status" value="1"/>
</dbReference>
<dbReference type="GO" id="GO:0031397">
    <property type="term" value="P:negative regulation of protein ubiquitination"/>
    <property type="evidence" value="ECO:0007669"/>
    <property type="project" value="TreeGrafter"/>
</dbReference>
<sequence>MGQSDRESLIEMGFPEDRVKLALIRTKHSGLQPALEWLTNPDNENEVLGEEAEGQSLDSLTGDNDDNGEGQTANSLKCNDCGKTFRGMPQAQFHAEKTGHDDFSESTETIAPLTEGEKAAKLDELRAKLAQKRALEAEKDKEEFKKNEAIRRKKDQDSASLIEDLQRKEQLKDIEKKKQEKAADAAAKARVKAEIEADRKARADRAAAAKALREGTTPPSASPAPAAAPAAPKASTANSARLQIRTEGSRKIPPITDTFPADTTLFEVASKIQEKTGVEPNSAVFMTTFPRKTYTGADLGATLKELGLVPSAALILKT</sequence>
<dbReference type="SUPFAM" id="SSF54236">
    <property type="entry name" value="Ubiquitin-like"/>
    <property type="match status" value="1"/>
</dbReference>
<dbReference type="AlphaFoldDB" id="A0A0E9NI18"/>
<feature type="region of interest" description="Disordered" evidence="4">
    <location>
        <begin position="31"/>
        <end position="119"/>
    </location>
</feature>
<comment type="subcellular location">
    <subcellularLocation>
        <location evidence="1">Cytoplasm</location>
    </subcellularLocation>
</comment>
<dbReference type="GO" id="GO:1903094">
    <property type="term" value="P:negative regulation of protein K48-linked deubiquitination"/>
    <property type="evidence" value="ECO:0007669"/>
    <property type="project" value="TreeGrafter"/>
</dbReference>
<dbReference type="Gene3D" id="3.10.20.90">
    <property type="entry name" value="Phosphatidylinositol 3-kinase Catalytic Subunit, Chain A, domain 1"/>
    <property type="match status" value="1"/>
</dbReference>
<organism evidence="7 8">
    <name type="scientific">Saitoella complicata (strain BCRC 22490 / CBS 7301 / JCM 7358 / NBRC 10748 / NRRL Y-17804)</name>
    <dbReference type="NCBI Taxonomy" id="698492"/>
    <lineage>
        <taxon>Eukaryota</taxon>
        <taxon>Fungi</taxon>
        <taxon>Dikarya</taxon>
        <taxon>Ascomycota</taxon>
        <taxon>Taphrinomycotina</taxon>
        <taxon>Taphrinomycotina incertae sedis</taxon>
        <taxon>Saitoella</taxon>
    </lineage>
</organism>
<dbReference type="InterPro" id="IPR015940">
    <property type="entry name" value="UBA"/>
</dbReference>
<evidence type="ECO:0000313" key="7">
    <source>
        <dbReference type="EMBL" id="GAO49055.1"/>
    </source>
</evidence>
<feature type="region of interest" description="Disordered" evidence="4">
    <location>
        <begin position="134"/>
        <end position="257"/>
    </location>
</feature>
<feature type="domain" description="UBX" evidence="6">
    <location>
        <begin position="235"/>
        <end position="316"/>
    </location>
</feature>
<evidence type="ECO:0000313" key="8">
    <source>
        <dbReference type="Proteomes" id="UP000033140"/>
    </source>
</evidence>
<keyword evidence="8" id="KW-1185">Reference proteome</keyword>
<dbReference type="SUPFAM" id="SSF46934">
    <property type="entry name" value="UBA-like"/>
    <property type="match status" value="1"/>
</dbReference>
<protein>
    <recommendedName>
        <fullName evidence="9">UBA domain-containing protein</fullName>
    </recommendedName>
</protein>
<evidence type="ECO:0000256" key="4">
    <source>
        <dbReference type="SAM" id="MobiDB-lite"/>
    </source>
</evidence>
<feature type="compositionally biased region" description="Basic and acidic residues" evidence="4">
    <location>
        <begin position="94"/>
        <end position="103"/>
    </location>
</feature>
<proteinExistence type="predicted"/>
<evidence type="ECO:0000259" key="5">
    <source>
        <dbReference type="PROSITE" id="PS50030"/>
    </source>
</evidence>
<dbReference type="SMART" id="SM00166">
    <property type="entry name" value="UBX"/>
    <property type="match status" value="1"/>
</dbReference>
<dbReference type="InterPro" id="IPR029071">
    <property type="entry name" value="Ubiquitin-like_domsf"/>
</dbReference>
<dbReference type="GO" id="GO:0005737">
    <property type="term" value="C:cytoplasm"/>
    <property type="evidence" value="ECO:0007669"/>
    <property type="project" value="UniProtKB-SubCell"/>
</dbReference>
<reference evidence="7 8" key="2">
    <citation type="journal article" date="2014" name="J. Gen. Appl. Microbiol.">
        <title>The early diverging ascomycetous budding yeast Saitoella complicata has three histone deacetylases belonging to the Clr6, Hos2, and Rpd3 lineages.</title>
        <authorList>
            <person name="Nishida H."/>
            <person name="Matsumoto T."/>
            <person name="Kondo S."/>
            <person name="Hamamoto M."/>
            <person name="Yoshikawa H."/>
        </authorList>
    </citation>
    <scope>NUCLEOTIDE SEQUENCE [LARGE SCALE GENOMIC DNA]</scope>
    <source>
        <strain evidence="7 8">NRRL Y-17804</strain>
    </source>
</reference>
<dbReference type="OrthoDB" id="10254930at2759"/>
<dbReference type="GO" id="GO:0032435">
    <property type="term" value="P:negative regulation of proteasomal ubiquitin-dependent protein catabolic process"/>
    <property type="evidence" value="ECO:0007669"/>
    <property type="project" value="TreeGrafter"/>
</dbReference>
<evidence type="ECO:0000259" key="6">
    <source>
        <dbReference type="PROSITE" id="PS50033"/>
    </source>
</evidence>
<dbReference type="RefSeq" id="XP_019024091.1">
    <property type="nucleotide sequence ID" value="XM_019171205.1"/>
</dbReference>
<dbReference type="EMBL" id="BACD03000019">
    <property type="protein sequence ID" value="GAO49055.1"/>
    <property type="molecule type" value="Genomic_DNA"/>
</dbReference>
<comment type="caution">
    <text evidence="7">The sequence shown here is derived from an EMBL/GenBank/DDBJ whole genome shotgun (WGS) entry which is preliminary data.</text>
</comment>
<evidence type="ECO:0000256" key="2">
    <source>
        <dbReference type="ARBA" id="ARBA00022490"/>
    </source>
</evidence>
<dbReference type="GO" id="GO:0005634">
    <property type="term" value="C:nucleus"/>
    <property type="evidence" value="ECO:0007669"/>
    <property type="project" value="TreeGrafter"/>
</dbReference>
<dbReference type="GO" id="GO:0036435">
    <property type="term" value="F:K48-linked polyubiquitin modification-dependent protein binding"/>
    <property type="evidence" value="ECO:0007669"/>
    <property type="project" value="TreeGrafter"/>
</dbReference>
<dbReference type="InterPro" id="IPR013087">
    <property type="entry name" value="Znf_C2H2_type"/>
</dbReference>
<dbReference type="OMA" id="AQHFPRK"/>
<evidence type="ECO:0000256" key="1">
    <source>
        <dbReference type="ARBA" id="ARBA00004496"/>
    </source>
</evidence>
<feature type="compositionally biased region" description="Basic and acidic residues" evidence="4">
    <location>
        <begin position="191"/>
        <end position="213"/>
    </location>
</feature>
<feature type="domain" description="UBA" evidence="5">
    <location>
        <begin position="1"/>
        <end position="41"/>
    </location>
</feature>
<keyword evidence="3" id="KW-0175">Coiled coil</keyword>
<dbReference type="PROSITE" id="PS50030">
    <property type="entry name" value="UBA"/>
    <property type="match status" value="1"/>
</dbReference>
<dbReference type="STRING" id="698492.A0A0E9NI18"/>
<dbReference type="PROSITE" id="PS00028">
    <property type="entry name" value="ZINC_FINGER_C2H2_1"/>
    <property type="match status" value="1"/>
</dbReference>
<feature type="compositionally biased region" description="Acidic residues" evidence="4">
    <location>
        <begin position="43"/>
        <end position="53"/>
    </location>
</feature>
<name>A0A0E9NI18_SAICN</name>
<dbReference type="InterPro" id="IPR057766">
    <property type="entry name" value="Znf-C2H2_OTU1-like_C"/>
</dbReference>
<evidence type="ECO:0008006" key="9">
    <source>
        <dbReference type="Google" id="ProtNLM"/>
    </source>
</evidence>
<feature type="compositionally biased region" description="Basic and acidic residues" evidence="4">
    <location>
        <begin position="164"/>
        <end position="183"/>
    </location>
</feature>
<feature type="compositionally biased region" description="Low complexity" evidence="4">
    <location>
        <begin position="214"/>
        <end position="240"/>
    </location>
</feature>
<dbReference type="Proteomes" id="UP000033140">
    <property type="component" value="Unassembled WGS sequence"/>
</dbReference>
<dbReference type="Pfam" id="PF24560">
    <property type="entry name" value="zf-C2H2_OTU1_C"/>
    <property type="match status" value="1"/>
</dbReference>
<evidence type="ECO:0000256" key="3">
    <source>
        <dbReference type="ARBA" id="ARBA00023054"/>
    </source>
</evidence>
<reference evidence="7 8" key="1">
    <citation type="journal article" date="2011" name="J. Gen. Appl. Microbiol.">
        <title>Draft genome sequencing of the enigmatic yeast Saitoella complicata.</title>
        <authorList>
            <person name="Nishida H."/>
            <person name="Hamamoto M."/>
            <person name="Sugiyama J."/>
        </authorList>
    </citation>
    <scope>NUCLEOTIDE SEQUENCE [LARGE SCALE GENOMIC DNA]</scope>
    <source>
        <strain evidence="7 8">NRRL Y-17804</strain>
    </source>
</reference>
<dbReference type="InterPro" id="IPR001012">
    <property type="entry name" value="UBX_dom"/>
</dbReference>
<dbReference type="InterPro" id="IPR009060">
    <property type="entry name" value="UBA-like_sf"/>
</dbReference>
<gene>
    <name evidence="7" type="ORF">G7K_3216-t1</name>
</gene>
<accession>A0A0E9NI18</accession>
<dbReference type="Pfam" id="PF00789">
    <property type="entry name" value="UBX"/>
    <property type="match status" value="1"/>
</dbReference>
<dbReference type="PANTHER" id="PTHR46340">
    <property type="entry name" value="UBX DOMAIN-CONTAINING PROTEIN 1"/>
    <property type="match status" value="1"/>
</dbReference>
<reference evidence="7 8" key="3">
    <citation type="journal article" date="2015" name="Genome Announc.">
        <title>Draft Genome Sequence of the Archiascomycetous Yeast Saitoella complicata.</title>
        <authorList>
            <person name="Yamauchi K."/>
            <person name="Kondo S."/>
            <person name="Hamamoto M."/>
            <person name="Takahashi Y."/>
            <person name="Ogura Y."/>
            <person name="Hayashi T."/>
            <person name="Nishida H."/>
        </authorList>
    </citation>
    <scope>NUCLEOTIDE SEQUENCE [LARGE SCALE GENOMIC DNA]</scope>
    <source>
        <strain evidence="7 8">NRRL Y-17804</strain>
    </source>
</reference>